<comment type="caution">
    <text evidence="1">The sequence shown here is derived from an EMBL/GenBank/DDBJ whole genome shotgun (WGS) entry which is preliminary data.</text>
</comment>
<evidence type="ECO:0000313" key="1">
    <source>
        <dbReference type="EMBL" id="MFC1417849.1"/>
    </source>
</evidence>
<organism evidence="1 2">
    <name type="scientific">Streptacidiphilus cavernicola</name>
    <dbReference type="NCBI Taxonomy" id="3342716"/>
    <lineage>
        <taxon>Bacteria</taxon>
        <taxon>Bacillati</taxon>
        <taxon>Actinomycetota</taxon>
        <taxon>Actinomycetes</taxon>
        <taxon>Kitasatosporales</taxon>
        <taxon>Streptomycetaceae</taxon>
        <taxon>Streptacidiphilus</taxon>
    </lineage>
</organism>
<evidence type="ECO:0000313" key="2">
    <source>
        <dbReference type="Proteomes" id="UP001592531"/>
    </source>
</evidence>
<reference evidence="1 2" key="1">
    <citation type="submission" date="2024-09" db="EMBL/GenBank/DDBJ databases">
        <authorList>
            <person name="Lee S.D."/>
        </authorList>
    </citation>
    <scope>NUCLEOTIDE SEQUENCE [LARGE SCALE GENOMIC DNA]</scope>
    <source>
        <strain evidence="1 2">N8-3</strain>
    </source>
</reference>
<keyword evidence="2" id="KW-1185">Reference proteome</keyword>
<protein>
    <recommendedName>
        <fullName evidence="3">Nucleoside diphosphate kinase-like domain-containing protein</fullName>
    </recommendedName>
</protein>
<dbReference type="RefSeq" id="WP_380536320.1">
    <property type="nucleotide sequence ID" value="NZ_JBHFAB010000009.1"/>
</dbReference>
<dbReference type="EMBL" id="JBHFAB010000009">
    <property type="protein sequence ID" value="MFC1417849.1"/>
    <property type="molecule type" value="Genomic_DNA"/>
</dbReference>
<gene>
    <name evidence="1" type="ORF">ACEZDE_14525</name>
</gene>
<dbReference type="Proteomes" id="UP001592531">
    <property type="component" value="Unassembled WGS sequence"/>
</dbReference>
<dbReference type="InterPro" id="IPR036850">
    <property type="entry name" value="NDK-like_dom_sf"/>
</dbReference>
<dbReference type="SUPFAM" id="SSF54919">
    <property type="entry name" value="Nucleoside diphosphate kinase, NDK"/>
    <property type="match status" value="1"/>
</dbReference>
<sequence>MSTAPLHDIPPHVLPAVTRSPAKAALYGVDNYFREGCWTFAEQLDDVLGVTLCVLKPEAAAGRRYQVALRALRDNGFHPVDVLRFRHDRLTIRETWRYQFNFAAHERMDAMDLVLPTIDSVLLVVRDEQWAPGRTPASVRLTDLKGPSAPELRRPEHLRQRLGAVNGLFNFMHTSDEPIDVIRELSVLTGSERREAVRERIRAGHDALAEAEAAFAELEAGTPEHDLDLERSWERLTGSTAPVGELARIRAKGGEVPLADVMAAARSPFAEPADHWDLLSVITHTIEFNTPGIGRIFPNVMFSAWQEDPDGGAA</sequence>
<name>A0ABV6VVP9_9ACTN</name>
<proteinExistence type="predicted"/>
<accession>A0ABV6VVP9</accession>
<dbReference type="Gene3D" id="3.30.70.141">
    <property type="entry name" value="Nucleoside diphosphate kinase-like domain"/>
    <property type="match status" value="1"/>
</dbReference>
<evidence type="ECO:0008006" key="3">
    <source>
        <dbReference type="Google" id="ProtNLM"/>
    </source>
</evidence>